<feature type="non-terminal residue" evidence="2">
    <location>
        <position position="759"/>
    </location>
</feature>
<dbReference type="Proteomes" id="UP001159363">
    <property type="component" value="Chromosome 13"/>
</dbReference>
<accession>A0ABQ9GA32</accession>
<feature type="region of interest" description="Disordered" evidence="1">
    <location>
        <begin position="629"/>
        <end position="652"/>
    </location>
</feature>
<gene>
    <name evidence="2" type="ORF">PR048_030558</name>
</gene>
<name>A0ABQ9GA32_9NEOP</name>
<keyword evidence="3" id="KW-1185">Reference proteome</keyword>
<protein>
    <submittedName>
        <fullName evidence="2">Uncharacterized protein</fullName>
    </submittedName>
</protein>
<sequence length="759" mass="84118">MQLDERQKKAVPLSLSVMSLEARESLMAEIAGLTGLIERKRGSAQSWATKKALTEDGTLSLSLSLSLSARSSGVTFATLGIAISRLSARSACAKARKLLHSVLRYRLGDLPYGGRLVEGNSARLSPEKRGSPRGDRDVPVNFLIASTRKALNWRAVLRSIACLYKFFSGDPTMTAVILRIPPAWPWHSVEVCSKSWGLILSFVGNCPHRHEPTSRSRQNIRRIQNGIQSYQLFNSGAQSGIFGLPTSPPQARRTFVSLRTVDYPMRVIEVSMEQRRNERAGEMGDPEKNRRVNGIVRHDSHMQKLRATRSGIEPGSPWWELSRLTVQPPWPRNKRSGSAVSLLASHHGDPGSIPGRVTPDFRTWESCRTMLLVDGFSRDLPFHMPFHSGAAPHSPSSTVKTSISRAAQISSLTNVRASKVLTLLLATYQRICCNIPSRVGEADNEIHSQLTDLVSLTHEGKQRQKRAMSKHTLELLLLKCHSVGAEYMELLFTSIVTNFTGHMPLIAPVEIYAGHCLAPTAENYTRGSTKGHPYGRIECLIALTRKALHFFSPTRRYKTFSGDHASPGGAILSFLQPRGAFELLHFHVAHGVQSSRQIRAVLNIRVLRADDDGTMRVREQLRNARAWGNERSRENPPTRGIVRHDSHMRKPAGNRTRFALSGRRRHQQGPITDVSVRSITTAISPRPTYINTTAAPVEKQYAGNERRTLGPVFQAGALLPQLGRGGYLSTRPFKSPAMDFSTRQPGAAIVIIFNPVFAA</sequence>
<evidence type="ECO:0000256" key="1">
    <source>
        <dbReference type="SAM" id="MobiDB-lite"/>
    </source>
</evidence>
<dbReference type="EMBL" id="JARBHB010000014">
    <property type="protein sequence ID" value="KAJ8869012.1"/>
    <property type="molecule type" value="Genomic_DNA"/>
</dbReference>
<comment type="caution">
    <text evidence="2">The sequence shown here is derived from an EMBL/GenBank/DDBJ whole genome shotgun (WGS) entry which is preliminary data.</text>
</comment>
<organism evidence="2 3">
    <name type="scientific">Dryococelus australis</name>
    <dbReference type="NCBI Taxonomy" id="614101"/>
    <lineage>
        <taxon>Eukaryota</taxon>
        <taxon>Metazoa</taxon>
        <taxon>Ecdysozoa</taxon>
        <taxon>Arthropoda</taxon>
        <taxon>Hexapoda</taxon>
        <taxon>Insecta</taxon>
        <taxon>Pterygota</taxon>
        <taxon>Neoptera</taxon>
        <taxon>Polyneoptera</taxon>
        <taxon>Phasmatodea</taxon>
        <taxon>Verophasmatodea</taxon>
        <taxon>Anareolatae</taxon>
        <taxon>Phasmatidae</taxon>
        <taxon>Eurycanthinae</taxon>
        <taxon>Dryococelus</taxon>
    </lineage>
</organism>
<evidence type="ECO:0000313" key="2">
    <source>
        <dbReference type="EMBL" id="KAJ8869012.1"/>
    </source>
</evidence>
<reference evidence="2 3" key="1">
    <citation type="submission" date="2023-02" db="EMBL/GenBank/DDBJ databases">
        <title>LHISI_Scaffold_Assembly.</title>
        <authorList>
            <person name="Stuart O.P."/>
            <person name="Cleave R."/>
            <person name="Magrath M.J.L."/>
            <person name="Mikheyev A.S."/>
        </authorList>
    </citation>
    <scope>NUCLEOTIDE SEQUENCE [LARGE SCALE GENOMIC DNA]</scope>
    <source>
        <strain evidence="2">Daus_M_001</strain>
        <tissue evidence="2">Leg muscle</tissue>
    </source>
</reference>
<proteinExistence type="predicted"/>
<evidence type="ECO:0000313" key="3">
    <source>
        <dbReference type="Proteomes" id="UP001159363"/>
    </source>
</evidence>